<name>A0AC60PMJ4_IXOPE</name>
<reference evidence="1 2" key="1">
    <citation type="journal article" date="2020" name="Cell">
        <title>Large-Scale Comparative Analyses of Tick Genomes Elucidate Their Genetic Diversity and Vector Capacities.</title>
        <authorList>
            <consortium name="Tick Genome and Microbiome Consortium (TIGMIC)"/>
            <person name="Jia N."/>
            <person name="Wang J."/>
            <person name="Shi W."/>
            <person name="Du L."/>
            <person name="Sun Y."/>
            <person name="Zhan W."/>
            <person name="Jiang J.F."/>
            <person name="Wang Q."/>
            <person name="Zhang B."/>
            <person name="Ji P."/>
            <person name="Bell-Sakyi L."/>
            <person name="Cui X.M."/>
            <person name="Yuan T.T."/>
            <person name="Jiang B.G."/>
            <person name="Yang W.F."/>
            <person name="Lam T.T."/>
            <person name="Chang Q.C."/>
            <person name="Ding S.J."/>
            <person name="Wang X.J."/>
            <person name="Zhu J.G."/>
            <person name="Ruan X.D."/>
            <person name="Zhao L."/>
            <person name="Wei J.T."/>
            <person name="Ye R.Z."/>
            <person name="Que T.C."/>
            <person name="Du C.H."/>
            <person name="Zhou Y.H."/>
            <person name="Cheng J.X."/>
            <person name="Dai P.F."/>
            <person name="Guo W.B."/>
            <person name="Han X.H."/>
            <person name="Huang E.J."/>
            <person name="Li L.F."/>
            <person name="Wei W."/>
            <person name="Gao Y.C."/>
            <person name="Liu J.Z."/>
            <person name="Shao H.Z."/>
            <person name="Wang X."/>
            <person name="Wang C.C."/>
            <person name="Yang T.C."/>
            <person name="Huo Q.B."/>
            <person name="Li W."/>
            <person name="Chen H.Y."/>
            <person name="Chen S.E."/>
            <person name="Zhou L.G."/>
            <person name="Ni X.B."/>
            <person name="Tian J.H."/>
            <person name="Sheng Y."/>
            <person name="Liu T."/>
            <person name="Pan Y.S."/>
            <person name="Xia L.Y."/>
            <person name="Li J."/>
            <person name="Zhao F."/>
            <person name="Cao W.C."/>
        </authorList>
    </citation>
    <scope>NUCLEOTIDE SEQUENCE [LARGE SCALE GENOMIC DNA]</scope>
    <source>
        <strain evidence="1">Iper-2018</strain>
    </source>
</reference>
<evidence type="ECO:0000313" key="1">
    <source>
        <dbReference type="EMBL" id="KAG0422166.1"/>
    </source>
</evidence>
<protein>
    <submittedName>
        <fullName evidence="1">Uncharacterized protein</fullName>
    </submittedName>
</protein>
<proteinExistence type="predicted"/>
<dbReference type="EMBL" id="JABSTQ010010264">
    <property type="protein sequence ID" value="KAG0422166.1"/>
    <property type="molecule type" value="Genomic_DNA"/>
</dbReference>
<keyword evidence="2" id="KW-1185">Reference proteome</keyword>
<sequence>MVVAGVPMQPPAVHVQRQPQPIQEAEPPDSHEVVAERILRYLEDHQPPLPDEEDQRRADDQASQEDEDDPDESDTRRQAIHPAGPPHPPVRPSRPPPNSQLGPALVAPPGAIILCDNSAVVAAVTRGHGHMAVSCSHADVIAPPCREKQA</sequence>
<dbReference type="Proteomes" id="UP000805193">
    <property type="component" value="Unassembled WGS sequence"/>
</dbReference>
<evidence type="ECO:0000313" key="2">
    <source>
        <dbReference type="Proteomes" id="UP000805193"/>
    </source>
</evidence>
<organism evidence="1 2">
    <name type="scientific">Ixodes persulcatus</name>
    <name type="common">Taiga tick</name>
    <dbReference type="NCBI Taxonomy" id="34615"/>
    <lineage>
        <taxon>Eukaryota</taxon>
        <taxon>Metazoa</taxon>
        <taxon>Ecdysozoa</taxon>
        <taxon>Arthropoda</taxon>
        <taxon>Chelicerata</taxon>
        <taxon>Arachnida</taxon>
        <taxon>Acari</taxon>
        <taxon>Parasitiformes</taxon>
        <taxon>Ixodida</taxon>
        <taxon>Ixodoidea</taxon>
        <taxon>Ixodidae</taxon>
        <taxon>Ixodinae</taxon>
        <taxon>Ixodes</taxon>
    </lineage>
</organism>
<comment type="caution">
    <text evidence="1">The sequence shown here is derived from an EMBL/GenBank/DDBJ whole genome shotgun (WGS) entry which is preliminary data.</text>
</comment>
<accession>A0AC60PMJ4</accession>
<gene>
    <name evidence="1" type="ORF">HPB47_001996</name>
</gene>